<dbReference type="SMART" id="SM00347">
    <property type="entry name" value="HTH_MARR"/>
    <property type="match status" value="1"/>
</dbReference>
<accession>A0A839YY76</accession>
<dbReference type="InterPro" id="IPR000835">
    <property type="entry name" value="HTH_MarR-typ"/>
</dbReference>
<dbReference type="PANTHER" id="PTHR33164:SF57">
    <property type="entry name" value="MARR-FAMILY TRANSCRIPTIONAL REGULATOR"/>
    <property type="match status" value="1"/>
</dbReference>
<dbReference type="EMBL" id="JACICF010000001">
    <property type="protein sequence ID" value="MBB3764099.1"/>
    <property type="molecule type" value="Genomic_DNA"/>
</dbReference>
<dbReference type="AlphaFoldDB" id="A0A839YY76"/>
<feature type="domain" description="HTH marR-type" evidence="1">
    <location>
        <begin position="13"/>
        <end position="149"/>
    </location>
</feature>
<gene>
    <name evidence="2" type="ORF">FHS50_001122</name>
</gene>
<dbReference type="Gene3D" id="1.10.10.10">
    <property type="entry name" value="Winged helix-like DNA-binding domain superfamily/Winged helix DNA-binding domain"/>
    <property type="match status" value="1"/>
</dbReference>
<organism evidence="2 3">
    <name type="scientific">Sphingomicrobium lutaoense</name>
    <dbReference type="NCBI Taxonomy" id="515949"/>
    <lineage>
        <taxon>Bacteria</taxon>
        <taxon>Pseudomonadati</taxon>
        <taxon>Pseudomonadota</taxon>
        <taxon>Alphaproteobacteria</taxon>
        <taxon>Sphingomonadales</taxon>
        <taxon>Sphingomonadaceae</taxon>
        <taxon>Sphingomicrobium</taxon>
    </lineage>
</organism>
<dbReference type="Pfam" id="PF12802">
    <property type="entry name" value="MarR_2"/>
    <property type="match status" value="1"/>
</dbReference>
<dbReference type="Proteomes" id="UP000578569">
    <property type="component" value="Unassembled WGS sequence"/>
</dbReference>
<dbReference type="GO" id="GO:0003700">
    <property type="term" value="F:DNA-binding transcription factor activity"/>
    <property type="evidence" value="ECO:0007669"/>
    <property type="project" value="InterPro"/>
</dbReference>
<evidence type="ECO:0000259" key="1">
    <source>
        <dbReference type="PROSITE" id="PS50995"/>
    </source>
</evidence>
<dbReference type="GO" id="GO:0006950">
    <property type="term" value="P:response to stress"/>
    <property type="evidence" value="ECO:0007669"/>
    <property type="project" value="TreeGrafter"/>
</dbReference>
<proteinExistence type="predicted"/>
<protein>
    <submittedName>
        <fullName evidence="2">DNA-binding MarR family transcriptional regulator</fullName>
    </submittedName>
</protein>
<keyword evidence="2" id="KW-0238">DNA-binding</keyword>
<dbReference type="InterPro" id="IPR039422">
    <property type="entry name" value="MarR/SlyA-like"/>
</dbReference>
<sequence>MGVNSSGEVIRLDGFLPYKLILLADRLSRRITSIAREEGDLTLSEWRVMAAVADRPGRTANEVVAITPMDKGVVSRSVRTLIDRGLLRREASDADGRLAHLYLTDAGGSAYEAVASKILLVDRQVREALPEEGYGAIEKGLDEMLRTLR</sequence>
<evidence type="ECO:0000313" key="2">
    <source>
        <dbReference type="EMBL" id="MBB3764099.1"/>
    </source>
</evidence>
<dbReference type="PROSITE" id="PS50995">
    <property type="entry name" value="HTH_MARR_2"/>
    <property type="match status" value="1"/>
</dbReference>
<dbReference type="InterPro" id="IPR036388">
    <property type="entry name" value="WH-like_DNA-bd_sf"/>
</dbReference>
<comment type="caution">
    <text evidence="2">The sequence shown here is derived from an EMBL/GenBank/DDBJ whole genome shotgun (WGS) entry which is preliminary data.</text>
</comment>
<evidence type="ECO:0000313" key="3">
    <source>
        <dbReference type="Proteomes" id="UP000578569"/>
    </source>
</evidence>
<name>A0A839YY76_9SPHN</name>
<dbReference type="InterPro" id="IPR036390">
    <property type="entry name" value="WH_DNA-bd_sf"/>
</dbReference>
<reference evidence="2 3" key="1">
    <citation type="submission" date="2020-08" db="EMBL/GenBank/DDBJ databases">
        <title>Genomic Encyclopedia of Type Strains, Phase IV (KMG-IV): sequencing the most valuable type-strain genomes for metagenomic binning, comparative biology and taxonomic classification.</title>
        <authorList>
            <person name="Goeker M."/>
        </authorList>
    </citation>
    <scope>NUCLEOTIDE SEQUENCE [LARGE SCALE GENOMIC DNA]</scope>
    <source>
        <strain evidence="2 3">DSM 24194</strain>
    </source>
</reference>
<dbReference type="GO" id="GO:0003677">
    <property type="term" value="F:DNA binding"/>
    <property type="evidence" value="ECO:0007669"/>
    <property type="project" value="UniProtKB-KW"/>
</dbReference>
<dbReference type="RefSeq" id="WP_183933387.1">
    <property type="nucleotide sequence ID" value="NZ_JACICF010000001.1"/>
</dbReference>
<keyword evidence="3" id="KW-1185">Reference proteome</keyword>
<dbReference type="SUPFAM" id="SSF46785">
    <property type="entry name" value="Winged helix' DNA-binding domain"/>
    <property type="match status" value="1"/>
</dbReference>
<dbReference type="PANTHER" id="PTHR33164">
    <property type="entry name" value="TRANSCRIPTIONAL REGULATOR, MARR FAMILY"/>
    <property type="match status" value="1"/>
</dbReference>